<dbReference type="PANTHER" id="PTHR12935:SF0">
    <property type="entry name" value="GAMMA-GLUTAMYLCYCLOTRANSFERASE"/>
    <property type="match status" value="1"/>
</dbReference>
<reference evidence="3 4" key="1">
    <citation type="journal article" date="2011" name="Front. Microbiol.">
        <title>Genomic signatures of strain selection and enhancement in Bacillus atrophaeus var. globigii, a historical biowarfare simulant.</title>
        <authorList>
            <person name="Gibbons H.S."/>
            <person name="Broomall S.M."/>
            <person name="McNew L.A."/>
            <person name="Daligault H."/>
            <person name="Chapman C."/>
            <person name="Bruce D."/>
            <person name="Karavis M."/>
            <person name="Krepps M."/>
            <person name="McGregor P.A."/>
            <person name="Hong C."/>
            <person name="Park K.H."/>
            <person name="Akmal A."/>
            <person name="Feldman A."/>
            <person name="Lin J.S."/>
            <person name="Chang W.E."/>
            <person name="Higgs B.W."/>
            <person name="Demirev P."/>
            <person name="Lindquist J."/>
            <person name="Liem A."/>
            <person name="Fochler E."/>
            <person name="Read T.D."/>
            <person name="Tapia R."/>
            <person name="Johnson S."/>
            <person name="Bishop-Lilly K.A."/>
            <person name="Detter C."/>
            <person name="Han C."/>
            <person name="Sozhamannan S."/>
            <person name="Rosenzweig C.N."/>
            <person name="Skowronski E.W."/>
        </authorList>
    </citation>
    <scope>NUCLEOTIDE SEQUENCE [LARGE SCALE GENOMIC DNA]</scope>
    <source>
        <strain evidence="3 4">1942</strain>
    </source>
</reference>
<dbReference type="EMBL" id="CP002207">
    <property type="protein sequence ID" value="ADP31957.1"/>
    <property type="molecule type" value="Genomic_DNA"/>
</dbReference>
<organism evidence="3 4">
    <name type="scientific">Bacillus atrophaeus (strain 1942)</name>
    <dbReference type="NCBI Taxonomy" id="720555"/>
    <lineage>
        <taxon>Bacteria</taxon>
        <taxon>Bacillati</taxon>
        <taxon>Bacillota</taxon>
        <taxon>Bacilli</taxon>
        <taxon>Bacillales</taxon>
        <taxon>Bacillaceae</taxon>
        <taxon>Bacillus</taxon>
    </lineage>
</organism>
<evidence type="ECO:0000259" key="2">
    <source>
        <dbReference type="Pfam" id="PF06094"/>
    </source>
</evidence>
<dbReference type="Proteomes" id="UP000006867">
    <property type="component" value="Chromosome"/>
</dbReference>
<dbReference type="Pfam" id="PF06094">
    <property type="entry name" value="GGACT"/>
    <property type="match status" value="1"/>
</dbReference>
<dbReference type="SUPFAM" id="SSF110857">
    <property type="entry name" value="Gamma-glutamyl cyclotransferase-like"/>
    <property type="match status" value="2"/>
</dbReference>
<name>A0ABM5LVR7_BACA1</name>
<dbReference type="InterPro" id="IPR017939">
    <property type="entry name" value="G-Glutamylcylcotransferase"/>
</dbReference>
<keyword evidence="4" id="KW-1185">Reference proteome</keyword>
<evidence type="ECO:0000313" key="3">
    <source>
        <dbReference type="EMBL" id="ADP31957.1"/>
    </source>
</evidence>
<dbReference type="InterPro" id="IPR013024">
    <property type="entry name" value="GGCT-like"/>
</dbReference>
<feature type="domain" description="Gamma-glutamylcyclotransferase AIG2-like" evidence="2">
    <location>
        <begin position="5"/>
        <end position="115"/>
    </location>
</feature>
<dbReference type="Gene3D" id="3.10.490.10">
    <property type="entry name" value="Gamma-glutamyl cyclotransferase-like"/>
    <property type="match status" value="2"/>
</dbReference>
<proteinExistence type="predicted"/>
<sequence>MNSLLFVYGTLRKHETCDGVLSQSTCVNQQARIKGKMYDTGQGRPAAAFSEHTYICGEVYEADESVIHKLDFLKEGYHKRRVTVETDTGKKTAYAYFIKEEECAAYTEIKSGDWKEYQMISRKQKPVYYFAYGSCMDNARFKTARVDHYFNHPVGGAGLPGYSTRFTLRREDGSRADLVEDGGSAEGVLYRLPFEAVSYLYKREGVDSRTYRPAFVDVEADGHLYTDCLTFLVLDKKAEIAPPEHYSREIERGAQQYLSADYAEKLKRHIESLPIQHVR</sequence>
<dbReference type="CDD" id="cd06661">
    <property type="entry name" value="GGCT_like"/>
    <property type="match status" value="2"/>
</dbReference>
<evidence type="ECO:0000256" key="1">
    <source>
        <dbReference type="ARBA" id="ARBA00023239"/>
    </source>
</evidence>
<dbReference type="RefSeq" id="WP_003329144.1">
    <property type="nucleotide sequence ID" value="NC_014639.1"/>
</dbReference>
<evidence type="ECO:0000313" key="4">
    <source>
        <dbReference type="Proteomes" id="UP000006867"/>
    </source>
</evidence>
<dbReference type="InterPro" id="IPR009288">
    <property type="entry name" value="AIG2-like_dom"/>
</dbReference>
<dbReference type="Pfam" id="PF13772">
    <property type="entry name" value="AIG2_2"/>
    <property type="match status" value="1"/>
</dbReference>
<keyword evidence="1" id="KW-0456">Lyase</keyword>
<dbReference type="InterPro" id="IPR036568">
    <property type="entry name" value="GGCT-like_sf"/>
</dbReference>
<protein>
    <recommendedName>
        <fullName evidence="2">Gamma-glutamylcyclotransferase AIG2-like domain-containing protein</fullName>
    </recommendedName>
</protein>
<dbReference type="PANTHER" id="PTHR12935">
    <property type="entry name" value="GAMMA-GLUTAMYLCYCLOTRANSFERASE"/>
    <property type="match status" value="1"/>
</dbReference>
<accession>A0ABM5LVR7</accession>
<gene>
    <name evidence="3" type="ordered locus">BATR1942_05015</name>
</gene>